<dbReference type="InterPro" id="IPR044087">
    <property type="entry name" value="NahD-like"/>
</dbReference>
<keyword evidence="1 3" id="KW-0413">Isomerase</keyword>
<keyword evidence="4" id="KW-1185">Reference proteome</keyword>
<evidence type="ECO:0000313" key="3">
    <source>
        <dbReference type="EMBL" id="MDT0618024.1"/>
    </source>
</evidence>
<protein>
    <recommendedName>
        <fullName evidence="1">2-hydroxychromene-2-carboxylate isomerase</fullName>
        <ecNumber evidence="1">5.99.1.4</ecNumber>
    </recommendedName>
</protein>
<comment type="catalytic activity">
    <reaction evidence="1">
        <text>2-hydroxychromene-2-carboxylate = (3E)-4-(2-hydroxyphenyl)-2-oxobut-3-enoate</text>
        <dbReference type="Rhea" id="RHEA:27401"/>
        <dbReference type="ChEBI" id="CHEBI:59350"/>
        <dbReference type="ChEBI" id="CHEBI:59353"/>
        <dbReference type="EC" id="5.99.1.4"/>
    </reaction>
</comment>
<evidence type="ECO:0000259" key="2">
    <source>
        <dbReference type="Pfam" id="PF01323"/>
    </source>
</evidence>
<sequence length="198" mass="21487">MPHPSSLEFFWDPASPYTYLAATRIETLAEEAGIALNWRPFLLGGVFKATGNRAPAEVAAKGRYLFEDLQRWASLYGVPLRFPESFPANSIQALRAALVAEESGQGPAFARAVMAAHWGEGRDINNPAVLAEVAEGAGLSADAVAQQMQSQEIKDRLRANTDEAVARGAFGAPTFFVGDVMFWGNDRVPLLKAYLQES</sequence>
<accession>A0ABU3B6F6</accession>
<dbReference type="Pfam" id="PF01323">
    <property type="entry name" value="DSBA"/>
    <property type="match status" value="1"/>
</dbReference>
<reference evidence="3 4" key="1">
    <citation type="submission" date="2023-09" db="EMBL/GenBank/DDBJ databases">
        <authorList>
            <person name="Rey-Velasco X."/>
        </authorList>
    </citation>
    <scope>NUCLEOTIDE SEQUENCE [LARGE SCALE GENOMIC DNA]</scope>
    <source>
        <strain evidence="3 4">P385</strain>
    </source>
</reference>
<feature type="domain" description="DSBA-like thioredoxin" evidence="2">
    <location>
        <begin position="7"/>
        <end position="196"/>
    </location>
</feature>
<dbReference type="InterPro" id="IPR051924">
    <property type="entry name" value="GST_Kappa/NadH"/>
</dbReference>
<dbReference type="PIRSF" id="PIRSF006386">
    <property type="entry name" value="HCCAis_GSTk"/>
    <property type="match status" value="1"/>
</dbReference>
<dbReference type="EMBL" id="JAVRHY010000004">
    <property type="protein sequence ID" value="MDT0618024.1"/>
    <property type="molecule type" value="Genomic_DNA"/>
</dbReference>
<dbReference type="EC" id="5.99.1.4" evidence="1"/>
<dbReference type="Proteomes" id="UP001259982">
    <property type="component" value="Unassembled WGS sequence"/>
</dbReference>
<evidence type="ECO:0000256" key="1">
    <source>
        <dbReference type="PIRNR" id="PIRNR006386"/>
    </source>
</evidence>
<dbReference type="InterPro" id="IPR036249">
    <property type="entry name" value="Thioredoxin-like_sf"/>
</dbReference>
<dbReference type="CDD" id="cd03022">
    <property type="entry name" value="DsbA_HCCA_Iso"/>
    <property type="match status" value="1"/>
</dbReference>
<dbReference type="PANTHER" id="PTHR42943">
    <property type="entry name" value="GLUTATHIONE S-TRANSFERASE KAPPA"/>
    <property type="match status" value="1"/>
</dbReference>
<organism evidence="3 4">
    <name type="scientific">Spectribacter acetivorans</name>
    <dbReference type="NCBI Taxonomy" id="3075603"/>
    <lineage>
        <taxon>Bacteria</taxon>
        <taxon>Pseudomonadati</taxon>
        <taxon>Pseudomonadota</taxon>
        <taxon>Gammaproteobacteria</taxon>
        <taxon>Salinisphaerales</taxon>
        <taxon>Salinisphaeraceae</taxon>
        <taxon>Spectribacter</taxon>
    </lineage>
</organism>
<gene>
    <name evidence="3" type="ORF">RM531_06030</name>
</gene>
<dbReference type="GO" id="GO:0016853">
    <property type="term" value="F:isomerase activity"/>
    <property type="evidence" value="ECO:0007669"/>
    <property type="project" value="UniProtKB-KW"/>
</dbReference>
<evidence type="ECO:0000313" key="4">
    <source>
        <dbReference type="Proteomes" id="UP001259982"/>
    </source>
</evidence>
<dbReference type="RefSeq" id="WP_311658042.1">
    <property type="nucleotide sequence ID" value="NZ_JAVRHY010000004.1"/>
</dbReference>
<dbReference type="InterPro" id="IPR001853">
    <property type="entry name" value="DSBA-like_thioredoxin_dom"/>
</dbReference>
<dbReference type="Gene3D" id="3.40.30.10">
    <property type="entry name" value="Glutaredoxin"/>
    <property type="match status" value="1"/>
</dbReference>
<proteinExistence type="inferred from homology"/>
<dbReference type="InterPro" id="IPR014440">
    <property type="entry name" value="HCCAis_GSTk"/>
</dbReference>
<name>A0ABU3B6F6_9GAMM</name>
<dbReference type="PANTHER" id="PTHR42943:SF2">
    <property type="entry name" value="GLUTATHIONE S-TRANSFERASE KAPPA 1"/>
    <property type="match status" value="1"/>
</dbReference>
<comment type="similarity">
    <text evidence="1">Belongs to the GST superfamily. NadH family.</text>
</comment>
<comment type="caution">
    <text evidence="3">The sequence shown here is derived from an EMBL/GenBank/DDBJ whole genome shotgun (WGS) entry which is preliminary data.</text>
</comment>
<dbReference type="SUPFAM" id="SSF52833">
    <property type="entry name" value="Thioredoxin-like"/>
    <property type="match status" value="1"/>
</dbReference>